<dbReference type="RefSeq" id="WP_322448461.1">
    <property type="nucleotide sequence ID" value="NZ_JAXOFX010000021.1"/>
</dbReference>
<protein>
    <submittedName>
        <fullName evidence="1">HEPN domain-containing protein</fullName>
    </submittedName>
</protein>
<dbReference type="EMBL" id="JAXOFX010000021">
    <property type="protein sequence ID" value="MDZ5474167.1"/>
    <property type="molecule type" value="Genomic_DNA"/>
</dbReference>
<evidence type="ECO:0000313" key="1">
    <source>
        <dbReference type="EMBL" id="MDZ5474167.1"/>
    </source>
</evidence>
<dbReference type="Proteomes" id="UP001290455">
    <property type="component" value="Unassembled WGS sequence"/>
</dbReference>
<sequence>MGIKLLARISLPYLLRLSDGARLETKLPIDENFTFFKITFFPNKEDNDNYLPKYSDNICNNLEIECIVNKYDYKNYTYIDTGIFKIYDIGDIHRAEIFNFVREKLNSYLISLGKVTKMFWIEDLPLNPISGCIGIRTDFIFTKPDEVIGNARWWNTIQDDYMVDLNSKNIKPLDKRLLDRLENRYVVNLTWHTYFNKATKAMYSSETEEFIIYCAIAAESFIKQLITNSSDNQDVILNKLISNGRNNMVEMYFVVIMKYLYGVNLLEVQQGLYKNLKDIFSLRNDIMHNGYLDKSSLKKVGIEKLDYNQLKKYLSKLDSAIITCIKIASTRF</sequence>
<reference evidence="1 2" key="1">
    <citation type="submission" date="2023-11" db="EMBL/GenBank/DDBJ databases">
        <title>Bacillus jintuensis, isolated from a mudflat on the Beibu Gulf coast.</title>
        <authorList>
            <person name="Li M."/>
        </authorList>
    </citation>
    <scope>NUCLEOTIDE SEQUENCE [LARGE SCALE GENOMIC DNA]</scope>
    <source>
        <strain evidence="1 2">31A1R</strain>
    </source>
</reference>
<organism evidence="1 2">
    <name type="scientific">Robertmurraya mangrovi</name>
    <dbReference type="NCBI Taxonomy" id="3098077"/>
    <lineage>
        <taxon>Bacteria</taxon>
        <taxon>Bacillati</taxon>
        <taxon>Bacillota</taxon>
        <taxon>Bacilli</taxon>
        <taxon>Bacillales</taxon>
        <taxon>Bacillaceae</taxon>
        <taxon>Robertmurraya</taxon>
    </lineage>
</organism>
<evidence type="ECO:0000313" key="2">
    <source>
        <dbReference type="Proteomes" id="UP001290455"/>
    </source>
</evidence>
<comment type="caution">
    <text evidence="1">The sequence shown here is derived from an EMBL/GenBank/DDBJ whole genome shotgun (WGS) entry which is preliminary data.</text>
</comment>
<accession>A0ABU5J464</accession>
<name>A0ABU5J464_9BACI</name>
<proteinExistence type="predicted"/>
<keyword evidence="2" id="KW-1185">Reference proteome</keyword>
<gene>
    <name evidence="1" type="ORF">SM124_20955</name>
</gene>